<sequence length="388" mass="43435">MRKLLIYILILNIGLLQLACNTEEGLEPVTPKNYFKILEGRGTDNPIAIRSLSDGNLLIVSNTTSFEQGEQIRKIRVLKIDLNGNVLNERYLPENNENWSAKDVLKLTNDEIVIASTSINSIAEDSSLVFYKINSNLDSLSATTHHNSATYNLYGVAEDQNELLFIAQEFKDQTSYPIIGRIDLSSSNIIDIKSAEKYDVPPATKAYRNAVGEYIWAYNRTRSYLAKVQPNLLQVNDQEIHIGNNLSSSVKAEKLLMIDMNPIVFGELTQNGNNQLFYYSQESGSSFVFGESGDVFLNNVQKTESGYLVTGFQSLQIDGSENRQTNFYFSRRNANGGEIFSKAFGTNENEELMDALMINDGIYTIGKTIFGGENTLILIKTDAFGRLQ</sequence>
<keyword evidence="2" id="KW-1185">Reference proteome</keyword>
<organism evidence="1 2">
    <name type="scientific">Marivirga arenosa</name>
    <dbReference type="NCBI Taxonomy" id="3059076"/>
    <lineage>
        <taxon>Bacteria</taxon>
        <taxon>Pseudomonadati</taxon>
        <taxon>Bacteroidota</taxon>
        <taxon>Cytophagia</taxon>
        <taxon>Cytophagales</taxon>
        <taxon>Marivirgaceae</taxon>
        <taxon>Marivirga</taxon>
    </lineage>
</organism>
<gene>
    <name evidence="1" type="ORF">QYS48_07450</name>
</gene>
<dbReference type="AlphaFoldDB" id="A0AA49JE53"/>
<reference evidence="1" key="1">
    <citation type="submission" date="2023-08" db="EMBL/GenBank/DDBJ databases">
        <title>Comparative genomics and taxonomic characterization of three novel marine species of genus Marivirga.</title>
        <authorList>
            <person name="Muhammad N."/>
            <person name="Kim S.-G."/>
        </authorList>
    </citation>
    <scope>NUCLEOTIDE SEQUENCE [LARGE SCALE GENOMIC DNA]</scope>
    <source>
        <strain evidence="1">ABR2-2</strain>
    </source>
</reference>
<proteinExistence type="predicted"/>
<dbReference type="RefSeq" id="WP_308357918.1">
    <property type="nucleotide sequence ID" value="NZ_CP129970.2"/>
</dbReference>
<name>A0AA49JE53_9BACT</name>
<dbReference type="Proteomes" id="UP001244443">
    <property type="component" value="Chromosome"/>
</dbReference>
<dbReference type="EMBL" id="CP129970">
    <property type="protein sequence ID" value="WKK86726.2"/>
    <property type="molecule type" value="Genomic_DNA"/>
</dbReference>
<evidence type="ECO:0000313" key="1">
    <source>
        <dbReference type="EMBL" id="WKK86726.2"/>
    </source>
</evidence>
<accession>A0AA49JE53</accession>
<protein>
    <submittedName>
        <fullName evidence="1">Uncharacterized protein</fullName>
    </submittedName>
</protein>
<evidence type="ECO:0000313" key="2">
    <source>
        <dbReference type="Proteomes" id="UP001244443"/>
    </source>
</evidence>
<dbReference type="PANTHER" id="PTHR42754:SF1">
    <property type="entry name" value="LIPOPROTEIN"/>
    <property type="match status" value="1"/>
</dbReference>
<dbReference type="PANTHER" id="PTHR42754">
    <property type="entry name" value="ENDOGLUCANASE"/>
    <property type="match status" value="1"/>
</dbReference>